<dbReference type="InterPro" id="IPR055528">
    <property type="entry name" value="DUF7102"/>
</dbReference>
<sequence length="919" mass="102559">MDAEDGSQPCVPPGQPYVCAGEAIFAPNEALQYAYEHDLTRDYTLNSFSIAHLLSKPVQSTLPTITEDGFTDCTHLRDLEIPAPQLRSELLTISHSALKLIHETRRELTDDEVKLLTQDVIDSGSTTNLKLELPILRTDNERDMRDFRTQMASRQDVNIKDHRLPLDPVTVEDGEGMQLPASARSEANELLRKLEGEKIGVTRSSLQFLADVVKDGYTEEEQWDFLMEQASEAKWVKNPGLEKLEMPISPQLKQNQFFPSDDAYLIPISSDPSSSIFADDLKAAEEQLFEEYGDVWSEPTSPILERFLDTELSKEEEMEFLTGNSQQRSTRHLDDHKLDLPILPNVSPEEQFLPGPEAFGSFVAHEMNIEKLTTEFVDNFLDDKLEHELANVADSTMRTIEQEQLQAADAIARVAVPIMDFSIPEPEWARLGHNGEAIFKWIQCGNDGLFRFPKWPRDSVTESKLIWRPIGSGAGTVSTMETINAADSLIETFIESLESGAVPDSHDFVQKRERLAILEHSTEDDEIETQMEKPKQHVSTSLKIGKKRAIDVVDNTNSKKPRSSTIYAGGNGQSLLLGGSPGASAKLLSNFMELHAPKKKWSVSKYFSSVKDATEACLPPPKPSEKLRGSGERNIAEESEALPHSESATRAPHPHFKPMSTPLTIFISLRAPRHLIRALERLLPGLTLMERDYNKHNTSVWSPGSVTRTEVVPPLAFDADLTLSPSTGVVTTSMIMVRQKPRPQSAKNGLQDRIDKISLRYDRLIILVEGGGGPDDTLREMGSSDAAALTDFQGFASGLPCNTLVYYIGGGDDTLSRWVASLVCRHGQSDPNIQKGLLEIETLWELWLRRAGFNVYAAQMVAGQLKVPTTETDTKRGHHGLAAFVTMTRNERMRRFGPMLGPRVLERVSQAVDELWNKD</sequence>
<accession>A0ABR4FDB3</accession>
<feature type="region of interest" description="Disordered" evidence="1">
    <location>
        <begin position="617"/>
        <end position="655"/>
    </location>
</feature>
<evidence type="ECO:0000259" key="3">
    <source>
        <dbReference type="Pfam" id="PF23395"/>
    </source>
</evidence>
<dbReference type="Pfam" id="PF23395">
    <property type="entry name" value="SAM_6"/>
    <property type="match status" value="1"/>
</dbReference>
<feature type="domain" description="DUF7102" evidence="2">
    <location>
        <begin position="665"/>
        <end position="829"/>
    </location>
</feature>
<organism evidence="4 5">
    <name type="scientific">Diaporthe vaccinii</name>
    <dbReference type="NCBI Taxonomy" id="105482"/>
    <lineage>
        <taxon>Eukaryota</taxon>
        <taxon>Fungi</taxon>
        <taxon>Dikarya</taxon>
        <taxon>Ascomycota</taxon>
        <taxon>Pezizomycotina</taxon>
        <taxon>Sordariomycetes</taxon>
        <taxon>Sordariomycetidae</taxon>
        <taxon>Diaporthales</taxon>
        <taxon>Diaporthaceae</taxon>
        <taxon>Diaporthe</taxon>
        <taxon>Diaporthe eres species complex</taxon>
    </lineage>
</organism>
<proteinExistence type="predicted"/>
<gene>
    <name evidence="4" type="ORF">FJTKL_07776</name>
</gene>
<evidence type="ECO:0000313" key="5">
    <source>
        <dbReference type="Proteomes" id="UP001600888"/>
    </source>
</evidence>
<dbReference type="Proteomes" id="UP001600888">
    <property type="component" value="Unassembled WGS sequence"/>
</dbReference>
<evidence type="ECO:0000259" key="2">
    <source>
        <dbReference type="Pfam" id="PF23394"/>
    </source>
</evidence>
<name>A0ABR4FDB3_9PEZI</name>
<reference evidence="4 5" key="1">
    <citation type="submission" date="2024-03" db="EMBL/GenBank/DDBJ databases">
        <title>A high-quality draft genome sequence of Diaporthe vaccinii, a causative agent of upright dieback and viscid rot disease in cranberry plants.</title>
        <authorList>
            <person name="Sarrasin M."/>
            <person name="Lang B.F."/>
            <person name="Burger G."/>
        </authorList>
    </citation>
    <scope>NUCLEOTIDE SEQUENCE [LARGE SCALE GENOMIC DNA]</scope>
    <source>
        <strain evidence="4 5">IS7</strain>
    </source>
</reference>
<dbReference type="Pfam" id="PF23394">
    <property type="entry name" value="DUF7102"/>
    <property type="match status" value="1"/>
</dbReference>
<dbReference type="InterPro" id="IPR057559">
    <property type="entry name" value="SAM_6"/>
</dbReference>
<feature type="domain" description="SAM-like" evidence="3">
    <location>
        <begin position="839"/>
        <end position="911"/>
    </location>
</feature>
<protein>
    <submittedName>
        <fullName evidence="4">Uncharacterized protein</fullName>
    </submittedName>
</protein>
<evidence type="ECO:0000256" key="1">
    <source>
        <dbReference type="SAM" id="MobiDB-lite"/>
    </source>
</evidence>
<comment type="caution">
    <text evidence="4">The sequence shown here is derived from an EMBL/GenBank/DDBJ whole genome shotgun (WGS) entry which is preliminary data.</text>
</comment>
<evidence type="ECO:0000313" key="4">
    <source>
        <dbReference type="EMBL" id="KAL2292681.1"/>
    </source>
</evidence>
<keyword evidence="5" id="KW-1185">Reference proteome</keyword>
<feature type="compositionally biased region" description="Basic and acidic residues" evidence="1">
    <location>
        <begin position="623"/>
        <end position="636"/>
    </location>
</feature>
<dbReference type="EMBL" id="JBAWTH010000002">
    <property type="protein sequence ID" value="KAL2292681.1"/>
    <property type="molecule type" value="Genomic_DNA"/>
</dbReference>